<accession>A0A0D3F5L7</accession>
<reference evidence="2" key="2">
    <citation type="submission" date="2015-03" db="UniProtKB">
        <authorList>
            <consortium name="EnsemblPlants"/>
        </authorList>
    </citation>
    <scope>IDENTIFICATION</scope>
</reference>
<feature type="region of interest" description="Disordered" evidence="1">
    <location>
        <begin position="1"/>
        <end position="37"/>
    </location>
</feature>
<proteinExistence type="predicted"/>
<evidence type="ECO:0000313" key="2">
    <source>
        <dbReference type="EnsemblPlants" id="OBART02G18050.1"/>
    </source>
</evidence>
<sequence length="112" mass="11505">MLASGGGGGRGTGGSGVAGVAGDGAPWRDDDTNRAGLARLEWPPVGSPALRRDDDDDDAGLAWLEWPPVTPCLFGAPTTTTTQASHPCGLRVTVSFSCLYFGLDGLNAYLLI</sequence>
<reference evidence="2" key="1">
    <citation type="journal article" date="2009" name="Rice">
        <title>De Novo Next Generation Sequencing of Plant Genomes.</title>
        <authorList>
            <person name="Rounsley S."/>
            <person name="Marri P.R."/>
            <person name="Yu Y."/>
            <person name="He R."/>
            <person name="Sisneros N."/>
            <person name="Goicoechea J.L."/>
            <person name="Lee S.J."/>
            <person name="Angelova A."/>
            <person name="Kudrna D."/>
            <person name="Luo M."/>
            <person name="Affourtit J."/>
            <person name="Desany B."/>
            <person name="Knight J."/>
            <person name="Niazi F."/>
            <person name="Egholm M."/>
            <person name="Wing R.A."/>
        </authorList>
    </citation>
    <scope>NUCLEOTIDE SEQUENCE [LARGE SCALE GENOMIC DNA]</scope>
    <source>
        <strain evidence="2">cv. IRGC 105608</strain>
    </source>
</reference>
<dbReference type="PaxDb" id="65489-OBART02G18050.1"/>
<evidence type="ECO:0000256" key="1">
    <source>
        <dbReference type="SAM" id="MobiDB-lite"/>
    </source>
</evidence>
<protein>
    <submittedName>
        <fullName evidence="2">Uncharacterized protein</fullName>
    </submittedName>
</protein>
<dbReference type="HOGENOM" id="CLU_2149687_0_0_1"/>
<dbReference type="Proteomes" id="UP000026960">
    <property type="component" value="Chromosome 2"/>
</dbReference>
<organism evidence="2">
    <name type="scientific">Oryza barthii</name>
    <dbReference type="NCBI Taxonomy" id="65489"/>
    <lineage>
        <taxon>Eukaryota</taxon>
        <taxon>Viridiplantae</taxon>
        <taxon>Streptophyta</taxon>
        <taxon>Embryophyta</taxon>
        <taxon>Tracheophyta</taxon>
        <taxon>Spermatophyta</taxon>
        <taxon>Magnoliopsida</taxon>
        <taxon>Liliopsida</taxon>
        <taxon>Poales</taxon>
        <taxon>Poaceae</taxon>
        <taxon>BOP clade</taxon>
        <taxon>Oryzoideae</taxon>
        <taxon>Oryzeae</taxon>
        <taxon>Oryzinae</taxon>
        <taxon>Oryza</taxon>
    </lineage>
</organism>
<dbReference type="AlphaFoldDB" id="A0A0D3F5L7"/>
<feature type="compositionally biased region" description="Gly residues" evidence="1">
    <location>
        <begin position="1"/>
        <end position="22"/>
    </location>
</feature>
<dbReference type="Gramene" id="OBART02G18050.1">
    <property type="protein sequence ID" value="OBART02G18050.1"/>
    <property type="gene ID" value="OBART02G18050"/>
</dbReference>
<name>A0A0D3F5L7_9ORYZ</name>
<keyword evidence="3" id="KW-1185">Reference proteome</keyword>
<evidence type="ECO:0000313" key="3">
    <source>
        <dbReference type="Proteomes" id="UP000026960"/>
    </source>
</evidence>
<dbReference type="EnsemblPlants" id="OBART02G18050.1">
    <property type="protein sequence ID" value="OBART02G18050.1"/>
    <property type="gene ID" value="OBART02G18050"/>
</dbReference>